<evidence type="ECO:0000313" key="1">
    <source>
        <dbReference type="EMBL" id="SVB40956.1"/>
    </source>
</evidence>
<gene>
    <name evidence="1" type="ORF">METZ01_LOCUS193810</name>
</gene>
<reference evidence="1" key="1">
    <citation type="submission" date="2018-05" db="EMBL/GenBank/DDBJ databases">
        <authorList>
            <person name="Lanie J.A."/>
            <person name="Ng W.-L."/>
            <person name="Kazmierczak K.M."/>
            <person name="Andrzejewski T.M."/>
            <person name="Davidsen T.M."/>
            <person name="Wayne K.J."/>
            <person name="Tettelin H."/>
            <person name="Glass J.I."/>
            <person name="Rusch D."/>
            <person name="Podicherti R."/>
            <person name="Tsui H.-C.T."/>
            <person name="Winkler M.E."/>
        </authorList>
    </citation>
    <scope>NUCLEOTIDE SEQUENCE</scope>
</reference>
<accession>A0A382DR35</accession>
<name>A0A382DR35_9ZZZZ</name>
<proteinExistence type="predicted"/>
<dbReference type="EMBL" id="UINC01040705">
    <property type="protein sequence ID" value="SVB40956.1"/>
    <property type="molecule type" value="Genomic_DNA"/>
</dbReference>
<sequence>MKRLEVNGFEVRLTKYKLMILDNEGKLKDKEAYSIAQYLYDEGFIKKDNFPVEIITSEE</sequence>
<protein>
    <submittedName>
        <fullName evidence="1">Uncharacterized protein</fullName>
    </submittedName>
</protein>
<organism evidence="1">
    <name type="scientific">marine metagenome</name>
    <dbReference type="NCBI Taxonomy" id="408172"/>
    <lineage>
        <taxon>unclassified sequences</taxon>
        <taxon>metagenomes</taxon>
        <taxon>ecological metagenomes</taxon>
    </lineage>
</organism>
<dbReference type="AlphaFoldDB" id="A0A382DR35"/>